<dbReference type="PROSITE" id="PS51072">
    <property type="entry name" value="MHD"/>
    <property type="match status" value="1"/>
</dbReference>
<feature type="domain" description="MHD" evidence="2">
    <location>
        <begin position="1"/>
        <end position="116"/>
    </location>
</feature>
<comment type="subcellular location">
    <subcellularLocation>
        <location evidence="1">Membrane</location>
        <location evidence="1">Clathrin-coated pit</location>
        <topology evidence="1">Peripheral membrane protein</topology>
        <orientation evidence="1">Cytoplasmic side</orientation>
    </subcellularLocation>
</comment>
<evidence type="ECO:0000256" key="1">
    <source>
        <dbReference type="ARBA" id="ARBA00004283"/>
    </source>
</evidence>
<sequence>MTELTNILHNLHEKTPSSRFFNLNVLNYEVKNSDLSHIPIEISSQWTRTFDTISVKINYRFNSSLLPESVRINNDTVIFYTIISDGQQIKESSPNAEWSINEQKLWWKVPYVNNGT</sequence>
<gene>
    <name evidence="3" type="ORF">OXD698_LOCUS52034</name>
</gene>
<dbReference type="Pfam" id="PF10291">
    <property type="entry name" value="muHD"/>
    <property type="match status" value="1"/>
</dbReference>
<name>A0A820PQN5_9BILA</name>
<accession>A0A820PQN5</accession>
<comment type="caution">
    <text evidence="3">The sequence shown here is derived from an EMBL/GenBank/DDBJ whole genome shotgun (WGS) entry which is preliminary data.</text>
</comment>
<feature type="non-terminal residue" evidence="3">
    <location>
        <position position="1"/>
    </location>
</feature>
<dbReference type="GO" id="GO:0005905">
    <property type="term" value="C:clathrin-coated pit"/>
    <property type="evidence" value="ECO:0007669"/>
    <property type="project" value="UniProtKB-SubCell"/>
</dbReference>
<evidence type="ECO:0000313" key="3">
    <source>
        <dbReference type="EMBL" id="CAF4410949.1"/>
    </source>
</evidence>
<dbReference type="InterPro" id="IPR018808">
    <property type="entry name" value="Muniscin_C"/>
</dbReference>
<dbReference type="Proteomes" id="UP000663844">
    <property type="component" value="Unassembled WGS sequence"/>
</dbReference>
<organism evidence="3 4">
    <name type="scientific">Adineta steineri</name>
    <dbReference type="NCBI Taxonomy" id="433720"/>
    <lineage>
        <taxon>Eukaryota</taxon>
        <taxon>Metazoa</taxon>
        <taxon>Spiralia</taxon>
        <taxon>Gnathifera</taxon>
        <taxon>Rotifera</taxon>
        <taxon>Eurotatoria</taxon>
        <taxon>Bdelloidea</taxon>
        <taxon>Adinetida</taxon>
        <taxon>Adinetidae</taxon>
        <taxon>Adineta</taxon>
    </lineage>
</organism>
<protein>
    <recommendedName>
        <fullName evidence="2">MHD domain-containing protein</fullName>
    </recommendedName>
</protein>
<dbReference type="InterPro" id="IPR028565">
    <property type="entry name" value="MHD"/>
</dbReference>
<proteinExistence type="predicted"/>
<evidence type="ECO:0000259" key="2">
    <source>
        <dbReference type="PROSITE" id="PS51072"/>
    </source>
</evidence>
<reference evidence="3" key="1">
    <citation type="submission" date="2021-02" db="EMBL/GenBank/DDBJ databases">
        <authorList>
            <person name="Nowell W R."/>
        </authorList>
    </citation>
    <scope>NUCLEOTIDE SEQUENCE</scope>
</reference>
<evidence type="ECO:0000313" key="4">
    <source>
        <dbReference type="Proteomes" id="UP000663844"/>
    </source>
</evidence>
<dbReference type="EMBL" id="CAJOAZ010027600">
    <property type="protein sequence ID" value="CAF4410949.1"/>
    <property type="molecule type" value="Genomic_DNA"/>
</dbReference>
<dbReference type="AlphaFoldDB" id="A0A820PQN5"/>